<evidence type="ECO:0000259" key="5">
    <source>
        <dbReference type="Pfam" id="PF17948"/>
    </source>
</evidence>
<keyword evidence="1 3" id="KW-0639">Primosome</keyword>
<dbReference type="GO" id="GO:0003697">
    <property type="term" value="F:single-stranded DNA binding"/>
    <property type="evidence" value="ECO:0007669"/>
    <property type="project" value="UniProtKB-UniRule"/>
</dbReference>
<evidence type="ECO:0000313" key="8">
    <source>
        <dbReference type="Proteomes" id="UP000036851"/>
    </source>
</evidence>
<dbReference type="RefSeq" id="WP_052898041.1">
    <property type="nucleotide sequence ID" value="NZ_JRXE01000005.1"/>
</dbReference>
<keyword evidence="2 3" id="KW-0235">DNA replication</keyword>
<evidence type="ECO:0000256" key="1">
    <source>
        <dbReference type="ARBA" id="ARBA00022515"/>
    </source>
</evidence>
<reference evidence="8 9" key="1">
    <citation type="journal article" date="2015" name="Int. J. Syst. Evol. Microbiol.">
        <title>Erwinia iniecta sp. nov., isolated from Russian wheat aphids (Diuraphis noxia).</title>
        <authorList>
            <person name="Campillo T."/>
            <person name="Luna E."/>
            <person name="Portier P."/>
            <person name="Fischer-Le Saux M."/>
            <person name="Lapitan N."/>
            <person name="Tisserat N.A."/>
            <person name="Leach J.E."/>
        </authorList>
    </citation>
    <scope>NUCLEOTIDE SEQUENCE [LARGE SCALE GENOMIC DNA]</scope>
    <source>
        <strain evidence="6 9">B120</strain>
        <strain evidence="7 8">B149</strain>
    </source>
</reference>
<dbReference type="EMBL" id="JRXF01000016">
    <property type="protein sequence ID" value="KOC93187.1"/>
    <property type="molecule type" value="Genomic_DNA"/>
</dbReference>
<dbReference type="InterPro" id="IPR040480">
    <property type="entry name" value="DnaT_DNA_bind"/>
</dbReference>
<proteinExistence type="inferred from homology"/>
<feature type="region of interest" description="Disordered" evidence="4">
    <location>
        <begin position="158"/>
        <end position="183"/>
    </location>
</feature>
<accession>A0A0L7T7Y2</accession>
<gene>
    <name evidence="3" type="primary">dnaT</name>
    <name evidence="6" type="ORF">NG42_04280</name>
    <name evidence="7" type="ORF">NG43_11355</name>
</gene>
<dbReference type="Pfam" id="PF17948">
    <property type="entry name" value="DnaT"/>
    <property type="match status" value="1"/>
</dbReference>
<dbReference type="HAMAP" id="MF_01061">
    <property type="entry name" value="DnaT"/>
    <property type="match status" value="1"/>
</dbReference>
<dbReference type="Proteomes" id="UP000037088">
    <property type="component" value="Unassembled WGS sequence"/>
</dbReference>
<evidence type="ECO:0000256" key="2">
    <source>
        <dbReference type="ARBA" id="ARBA00022705"/>
    </source>
</evidence>
<dbReference type="GO" id="GO:0006269">
    <property type="term" value="P:DNA replication, synthesis of primer"/>
    <property type="evidence" value="ECO:0007669"/>
    <property type="project" value="UniProtKB-KW"/>
</dbReference>
<evidence type="ECO:0000256" key="4">
    <source>
        <dbReference type="SAM" id="MobiDB-lite"/>
    </source>
</evidence>
<protein>
    <recommendedName>
        <fullName evidence="3">Replication restart protein DnaT</fullName>
    </recommendedName>
</protein>
<dbReference type="AlphaFoldDB" id="A0A0L7T7Y2"/>
<feature type="domain" description="DnaT DNA-binding" evidence="5">
    <location>
        <begin position="91"/>
        <end position="161"/>
    </location>
</feature>
<evidence type="ECO:0000256" key="3">
    <source>
        <dbReference type="HAMAP-Rule" id="MF_01061"/>
    </source>
</evidence>
<comment type="caution">
    <text evidence="6">The sequence shown here is derived from an EMBL/GenBank/DDBJ whole genome shotgun (WGS) entry which is preliminary data.</text>
</comment>
<dbReference type="EMBL" id="JRXE01000005">
    <property type="protein sequence ID" value="KOC91478.1"/>
    <property type="molecule type" value="Genomic_DNA"/>
</dbReference>
<keyword evidence="9" id="KW-1185">Reference proteome</keyword>
<dbReference type="STRING" id="1560201.NG42_04280"/>
<dbReference type="PATRIC" id="fig|1560201.3.peg.923"/>
<evidence type="ECO:0000313" key="7">
    <source>
        <dbReference type="EMBL" id="KOC93187.1"/>
    </source>
</evidence>
<dbReference type="InterPro" id="IPR020917">
    <property type="entry name" value="DnaT"/>
</dbReference>
<dbReference type="Gene3D" id="1.10.8.1180">
    <property type="match status" value="1"/>
</dbReference>
<dbReference type="NCBIfam" id="NF002770">
    <property type="entry name" value="PRK02854.1"/>
    <property type="match status" value="1"/>
</dbReference>
<keyword evidence="3" id="KW-0238">DNA-binding</keyword>
<dbReference type="GO" id="GO:1990077">
    <property type="term" value="C:primosome complex"/>
    <property type="evidence" value="ECO:0007669"/>
    <property type="project" value="UniProtKB-UniRule"/>
</dbReference>
<evidence type="ECO:0000313" key="9">
    <source>
        <dbReference type="Proteomes" id="UP000037088"/>
    </source>
</evidence>
<dbReference type="Proteomes" id="UP000036851">
    <property type="component" value="Unassembled WGS sequence"/>
</dbReference>
<sequence>MSVKILTSTIIGMDAFRHHPLEALASAEQGAVAVFDNNAPVLYAVTPDRLAELLAFEAAAGQTRSDVALEESLFDDELAHPDAIPVPAGKFAMYQGWQPDADFVRLAAIWGVALNSAVTPAELASFVSYWQAEGRVFHHVQWQQKLARSIQLSRAANGGQQKRDLNQLPEPDQSIPDGFRGLR</sequence>
<comment type="similarity">
    <text evidence="3">Belongs to the DnaT family.</text>
</comment>
<evidence type="ECO:0000313" key="6">
    <source>
        <dbReference type="EMBL" id="KOC91478.1"/>
    </source>
</evidence>
<name>A0A0L7T7Y2_9GAMM</name>
<dbReference type="OrthoDB" id="6630498at2"/>
<comment type="function">
    <text evidence="3">Involved in the restart of stalled replication forks, which reloads the replicative helicase on sites other than the origin of replication. Can function in multiple replication restart pathways. Displaces ssDNA from a PriB-ssDNA complex. Probably forms a spiral filament on ssDNA.</text>
</comment>
<comment type="subunit">
    <text evidence="3">Homooligomerizes. Interacts with PriB. Component of the replication restart primosome. Primosome assembly occurs via a 'hand-off' mechanism. PriA binds to replication forks, subsequently PriB then DnaT bind; DnaT then displaces ssDNA to generate the helicase loading substrate.</text>
</comment>
<organism evidence="6 9">
    <name type="scientific">Winslowiella iniecta</name>
    <dbReference type="NCBI Taxonomy" id="1560201"/>
    <lineage>
        <taxon>Bacteria</taxon>
        <taxon>Pseudomonadati</taxon>
        <taxon>Pseudomonadota</taxon>
        <taxon>Gammaproteobacteria</taxon>
        <taxon>Enterobacterales</taxon>
        <taxon>Erwiniaceae</taxon>
        <taxon>Winslowiella</taxon>
    </lineage>
</organism>